<keyword evidence="3" id="KW-0732">Signal</keyword>
<dbReference type="Proteomes" id="UP001634394">
    <property type="component" value="Unassembled WGS sequence"/>
</dbReference>
<feature type="transmembrane region" description="Helical" evidence="2">
    <location>
        <begin position="56"/>
        <end position="77"/>
    </location>
</feature>
<protein>
    <submittedName>
        <fullName evidence="4">Uncharacterized protein</fullName>
    </submittedName>
</protein>
<dbReference type="EMBL" id="JBJQND010000002">
    <property type="protein sequence ID" value="KAL3885065.1"/>
    <property type="molecule type" value="Genomic_DNA"/>
</dbReference>
<keyword evidence="2" id="KW-0812">Transmembrane</keyword>
<dbReference type="AlphaFoldDB" id="A0ABD3XG62"/>
<keyword evidence="2" id="KW-0472">Membrane</keyword>
<keyword evidence="5" id="KW-1185">Reference proteome</keyword>
<evidence type="ECO:0000313" key="4">
    <source>
        <dbReference type="EMBL" id="KAL3885065.1"/>
    </source>
</evidence>
<evidence type="ECO:0000256" key="2">
    <source>
        <dbReference type="SAM" id="Phobius"/>
    </source>
</evidence>
<evidence type="ECO:0000313" key="5">
    <source>
        <dbReference type="Proteomes" id="UP001634394"/>
    </source>
</evidence>
<feature type="signal peptide" evidence="3">
    <location>
        <begin position="1"/>
        <end position="19"/>
    </location>
</feature>
<gene>
    <name evidence="4" type="ORF">ACJMK2_025163</name>
</gene>
<keyword evidence="2" id="KW-1133">Transmembrane helix</keyword>
<comment type="caution">
    <text evidence="4">The sequence shown here is derived from an EMBL/GenBank/DDBJ whole genome shotgun (WGS) entry which is preliminary data.</text>
</comment>
<accession>A0ABD3XG62</accession>
<sequence length="161" mass="17867">MVPMFVVSIYCILIGLIKVSIDCTELITWDPMINVTEEGEKTIDQTCEYSESLKEYFIGGGVVAGIVLVSLTSIFIYKRCRRDKKQFSRFGALDNAELHYYSTPHNLNPLVSDKGDSTVCVLGSQQRLAFPADTNEIRFGVNNQGSSKATKPLQSGYITPV</sequence>
<feature type="region of interest" description="Disordered" evidence="1">
    <location>
        <begin position="141"/>
        <end position="161"/>
    </location>
</feature>
<evidence type="ECO:0000256" key="1">
    <source>
        <dbReference type="SAM" id="MobiDB-lite"/>
    </source>
</evidence>
<name>A0ABD3XG62_SINWO</name>
<organism evidence="4 5">
    <name type="scientific">Sinanodonta woodiana</name>
    <name type="common">Chinese pond mussel</name>
    <name type="synonym">Anodonta woodiana</name>
    <dbReference type="NCBI Taxonomy" id="1069815"/>
    <lineage>
        <taxon>Eukaryota</taxon>
        <taxon>Metazoa</taxon>
        <taxon>Spiralia</taxon>
        <taxon>Lophotrochozoa</taxon>
        <taxon>Mollusca</taxon>
        <taxon>Bivalvia</taxon>
        <taxon>Autobranchia</taxon>
        <taxon>Heteroconchia</taxon>
        <taxon>Palaeoheterodonta</taxon>
        <taxon>Unionida</taxon>
        <taxon>Unionoidea</taxon>
        <taxon>Unionidae</taxon>
        <taxon>Unioninae</taxon>
        <taxon>Sinanodonta</taxon>
    </lineage>
</organism>
<proteinExistence type="predicted"/>
<reference evidence="4 5" key="1">
    <citation type="submission" date="2024-11" db="EMBL/GenBank/DDBJ databases">
        <title>Chromosome-level genome assembly of the freshwater bivalve Anodonta woodiana.</title>
        <authorList>
            <person name="Chen X."/>
        </authorList>
    </citation>
    <scope>NUCLEOTIDE SEQUENCE [LARGE SCALE GENOMIC DNA]</scope>
    <source>
        <strain evidence="4">MN2024</strain>
        <tissue evidence="4">Gills</tissue>
    </source>
</reference>
<evidence type="ECO:0000256" key="3">
    <source>
        <dbReference type="SAM" id="SignalP"/>
    </source>
</evidence>
<feature type="chain" id="PRO_5044787966" evidence="3">
    <location>
        <begin position="20"/>
        <end position="161"/>
    </location>
</feature>